<dbReference type="InterPro" id="IPR028994">
    <property type="entry name" value="Integrin_alpha_N"/>
</dbReference>
<dbReference type="InterPro" id="IPR013517">
    <property type="entry name" value="FG-GAP"/>
</dbReference>
<organism evidence="3 4">
    <name type="scientific">Chitinophaga nivalis</name>
    <dbReference type="NCBI Taxonomy" id="2991709"/>
    <lineage>
        <taxon>Bacteria</taxon>
        <taxon>Pseudomonadati</taxon>
        <taxon>Bacteroidota</taxon>
        <taxon>Chitinophagia</taxon>
        <taxon>Chitinophagales</taxon>
        <taxon>Chitinophagaceae</taxon>
        <taxon>Chitinophaga</taxon>
    </lineage>
</organism>
<proteinExistence type="predicted"/>
<evidence type="ECO:0000256" key="1">
    <source>
        <dbReference type="ARBA" id="ARBA00022729"/>
    </source>
</evidence>
<accession>A0ABT3IJP4</accession>
<reference evidence="3 4" key="1">
    <citation type="submission" date="2022-10" db="EMBL/GenBank/DDBJ databases">
        <title>Chitinophaga nivalis PC15 sp. nov., isolated from Pyeongchang county, South Korea.</title>
        <authorList>
            <person name="Trinh H.N."/>
        </authorList>
    </citation>
    <scope>NUCLEOTIDE SEQUENCE [LARGE SCALE GENOMIC DNA]</scope>
    <source>
        <strain evidence="3 4">PC14</strain>
    </source>
</reference>
<evidence type="ECO:0000313" key="4">
    <source>
        <dbReference type="Proteomes" id="UP001207742"/>
    </source>
</evidence>
<name>A0ABT3IJP4_9BACT</name>
<protein>
    <submittedName>
        <fullName evidence="3">VCBS repeat-containing protein</fullName>
    </submittedName>
</protein>
<dbReference type="EMBL" id="JAPDNS010000001">
    <property type="protein sequence ID" value="MCW3484182.1"/>
    <property type="molecule type" value="Genomic_DNA"/>
</dbReference>
<dbReference type="RefSeq" id="WP_264729701.1">
    <property type="nucleotide sequence ID" value="NZ_JAPDNR010000001.1"/>
</dbReference>
<feature type="signal peptide" evidence="2">
    <location>
        <begin position="1"/>
        <end position="22"/>
    </location>
</feature>
<keyword evidence="4" id="KW-1185">Reference proteome</keyword>
<dbReference type="Proteomes" id="UP001207742">
    <property type="component" value="Unassembled WGS sequence"/>
</dbReference>
<keyword evidence="1 2" id="KW-0732">Signal</keyword>
<evidence type="ECO:0000313" key="3">
    <source>
        <dbReference type="EMBL" id="MCW3484182.1"/>
    </source>
</evidence>
<dbReference type="Gene3D" id="2.130.10.130">
    <property type="entry name" value="Integrin alpha, N-terminal"/>
    <property type="match status" value="2"/>
</dbReference>
<feature type="chain" id="PRO_5046429036" evidence="2">
    <location>
        <begin position="23"/>
        <end position="362"/>
    </location>
</feature>
<evidence type="ECO:0000256" key="2">
    <source>
        <dbReference type="SAM" id="SignalP"/>
    </source>
</evidence>
<dbReference type="InterPro" id="IPR027039">
    <property type="entry name" value="Crtac1"/>
</dbReference>
<dbReference type="SUPFAM" id="SSF69318">
    <property type="entry name" value="Integrin alpha N-terminal domain"/>
    <property type="match status" value="1"/>
</dbReference>
<dbReference type="PANTHER" id="PTHR16026:SF0">
    <property type="entry name" value="CARTILAGE ACIDIC PROTEIN 1"/>
    <property type="match status" value="1"/>
</dbReference>
<dbReference type="Pfam" id="PF13517">
    <property type="entry name" value="FG-GAP_3"/>
    <property type="match status" value="1"/>
</dbReference>
<gene>
    <name evidence="3" type="ORF">OL497_09780</name>
</gene>
<comment type="caution">
    <text evidence="3">The sequence shown here is derived from an EMBL/GenBank/DDBJ whole genome shotgun (WGS) entry which is preliminary data.</text>
</comment>
<dbReference type="PANTHER" id="PTHR16026">
    <property type="entry name" value="CARTILAGE ACIDIC PROTEIN 1"/>
    <property type="match status" value="1"/>
</dbReference>
<sequence>MKKTIILYCVCCIAALYLTACKKEAQLTTASADKTADKPAPARKPKAKVINTLNAFGWIIEGGDVAATDLNGNGIPDLIYLINDAPAGPNYFRYYVGWDVSETGYPSSVTGIKQIASNSSISEGAGIAVGDIDKNGIPDLVLLAYDAPDGPNNFVYIVGFNLNANGDPAYWSSPITVFGTNYVAQGAAASLADIDANGTLDLLLSSYHFDVEGKFTYKIAFNLNSAGFSTNIKDYGVHAGTYLGHIIQDIGTALADLNGDGKQELFIVGNDNPPGQNSFRVITATVTPTGELEKVSGFKQYEGLGESGQGTGVTIADFDRDGTRDILFLSVTDTPAEDYYKYYIGYSITWNPRSKTWEPFFD</sequence>